<dbReference type="EMBL" id="HBUF01496703">
    <property type="protein sequence ID" value="CAG6745472.1"/>
    <property type="molecule type" value="Transcribed_RNA"/>
</dbReference>
<evidence type="ECO:0000313" key="2">
    <source>
        <dbReference type="EMBL" id="CAG6745472.1"/>
    </source>
</evidence>
<reference evidence="2" key="1">
    <citation type="submission" date="2021-05" db="EMBL/GenBank/DDBJ databases">
        <authorList>
            <person name="Alioto T."/>
            <person name="Alioto T."/>
            <person name="Gomez Garrido J."/>
        </authorList>
    </citation>
    <scope>NUCLEOTIDE SEQUENCE</scope>
</reference>
<keyword evidence="1" id="KW-0472">Membrane</keyword>
<protein>
    <submittedName>
        <fullName evidence="2">Uncharacterized protein</fullName>
    </submittedName>
</protein>
<dbReference type="AlphaFoldDB" id="A0A8D8ZDP9"/>
<sequence length="135" mass="15628">MSQQQQPVLNNESSRQHPWFHQGREAGRVQNYRRCHAHGSLEYRNMVAQDDLSAEQGLLSNLVCYDHMPVSVSFCINMYIFLSVLIVRVVCLVLWKTLGWNSCIAPVAGLPCFKHNVFILFYQVFFFQPCYVSLP</sequence>
<accession>A0A8D8ZDP9</accession>
<feature type="transmembrane region" description="Helical" evidence="1">
    <location>
        <begin position="76"/>
        <end position="95"/>
    </location>
</feature>
<keyword evidence="1" id="KW-1133">Transmembrane helix</keyword>
<name>A0A8D8ZDP9_9HEMI</name>
<proteinExistence type="predicted"/>
<evidence type="ECO:0000256" key="1">
    <source>
        <dbReference type="SAM" id="Phobius"/>
    </source>
</evidence>
<keyword evidence="1" id="KW-0812">Transmembrane</keyword>
<organism evidence="2">
    <name type="scientific">Cacopsylla melanoneura</name>
    <dbReference type="NCBI Taxonomy" id="428564"/>
    <lineage>
        <taxon>Eukaryota</taxon>
        <taxon>Metazoa</taxon>
        <taxon>Ecdysozoa</taxon>
        <taxon>Arthropoda</taxon>
        <taxon>Hexapoda</taxon>
        <taxon>Insecta</taxon>
        <taxon>Pterygota</taxon>
        <taxon>Neoptera</taxon>
        <taxon>Paraneoptera</taxon>
        <taxon>Hemiptera</taxon>
        <taxon>Sternorrhyncha</taxon>
        <taxon>Psylloidea</taxon>
        <taxon>Psyllidae</taxon>
        <taxon>Psyllinae</taxon>
        <taxon>Cacopsylla</taxon>
    </lineage>
</organism>